<evidence type="ECO:0000313" key="2">
    <source>
        <dbReference type="EMBL" id="DAF59400.1"/>
    </source>
</evidence>
<accession>A0A8S5T8F2</accession>
<organism evidence="2">
    <name type="scientific">Myoviridae sp. ctQQg4</name>
    <dbReference type="NCBI Taxonomy" id="2827686"/>
    <lineage>
        <taxon>Viruses</taxon>
        <taxon>Duplodnaviria</taxon>
        <taxon>Heunggongvirae</taxon>
        <taxon>Uroviricota</taxon>
        <taxon>Caudoviricetes</taxon>
    </lineage>
</organism>
<sequence length="75" mass="8312">MAKTNEEANVVSEVTSAASAPAPTFDPETIITSDRFSRYADMLGAVLENREYTVEEVEKLLDRTLSTPIVEVYND</sequence>
<dbReference type="EMBL" id="BK032769">
    <property type="protein sequence ID" value="DAF59400.1"/>
    <property type="molecule type" value="Genomic_DNA"/>
</dbReference>
<evidence type="ECO:0000256" key="1">
    <source>
        <dbReference type="SAM" id="MobiDB-lite"/>
    </source>
</evidence>
<reference evidence="2" key="1">
    <citation type="journal article" date="2021" name="Proc. Natl. Acad. Sci. U.S.A.">
        <title>A Catalog of Tens of Thousands of Viruses from Human Metagenomes Reveals Hidden Associations with Chronic Diseases.</title>
        <authorList>
            <person name="Tisza M.J."/>
            <person name="Buck C.B."/>
        </authorList>
    </citation>
    <scope>NUCLEOTIDE SEQUENCE</scope>
    <source>
        <strain evidence="2">CtQQg4</strain>
    </source>
</reference>
<feature type="region of interest" description="Disordered" evidence="1">
    <location>
        <begin position="1"/>
        <end position="26"/>
    </location>
</feature>
<name>A0A8S5T8F2_9CAUD</name>
<protein>
    <submittedName>
        <fullName evidence="2">Uncharacterized protein</fullName>
    </submittedName>
</protein>
<proteinExistence type="predicted"/>